<dbReference type="PROSITE" id="PS50949">
    <property type="entry name" value="HTH_GNTR"/>
    <property type="match status" value="1"/>
</dbReference>
<evidence type="ECO:0000313" key="6">
    <source>
        <dbReference type="Proteomes" id="UP000318055"/>
    </source>
</evidence>
<name>A0A518RIT6_9SPHN</name>
<dbReference type="Gene3D" id="1.10.10.10">
    <property type="entry name" value="Winged helix-like DNA-binding domain superfamily/Winged helix DNA-binding domain"/>
    <property type="match status" value="1"/>
</dbReference>
<dbReference type="SUPFAM" id="SSF48008">
    <property type="entry name" value="GntR ligand-binding domain-like"/>
    <property type="match status" value="1"/>
</dbReference>
<dbReference type="SMART" id="SM00345">
    <property type="entry name" value="HTH_GNTR"/>
    <property type="match status" value="1"/>
</dbReference>
<dbReference type="AlphaFoldDB" id="A0A518RIT6"/>
<accession>A0A518RIT6</accession>
<proteinExistence type="predicted"/>
<dbReference type="SUPFAM" id="SSF46785">
    <property type="entry name" value="Winged helix' DNA-binding domain"/>
    <property type="match status" value="1"/>
</dbReference>
<dbReference type="GO" id="GO:0003677">
    <property type="term" value="F:DNA binding"/>
    <property type="evidence" value="ECO:0007669"/>
    <property type="project" value="UniProtKB-KW"/>
</dbReference>
<keyword evidence="1" id="KW-0805">Transcription regulation</keyword>
<dbReference type="GO" id="GO:0003700">
    <property type="term" value="F:DNA-binding transcription factor activity"/>
    <property type="evidence" value="ECO:0007669"/>
    <property type="project" value="InterPro"/>
</dbReference>
<feature type="domain" description="HTH gntR-type" evidence="4">
    <location>
        <begin position="19"/>
        <end position="86"/>
    </location>
</feature>
<dbReference type="OrthoDB" id="7620579at2"/>
<reference evidence="5 6" key="1">
    <citation type="submission" date="2019-07" db="EMBL/GenBank/DDBJ databases">
        <title>Sphingomonas alkalisoli sp. nov., isolated from rhizosphere soil of Suaedae salsa.</title>
        <authorList>
            <person name="Zhang H."/>
            <person name="Xu L."/>
            <person name="Zhang J.-X."/>
            <person name="Sun J.-Q."/>
        </authorList>
    </citation>
    <scope>NUCLEOTIDE SEQUENCE [LARGE SCALE GENOMIC DNA]</scope>
    <source>
        <strain evidence="5 6">XS-10</strain>
    </source>
</reference>
<dbReference type="SMART" id="SM00895">
    <property type="entry name" value="FCD"/>
    <property type="match status" value="1"/>
</dbReference>
<dbReference type="PRINTS" id="PR00035">
    <property type="entry name" value="HTHGNTR"/>
</dbReference>
<dbReference type="RefSeq" id="WP_145848815.1">
    <property type="nucleotide sequence ID" value="NZ_CP042239.1"/>
</dbReference>
<dbReference type="KEGG" id="ssua:FPZ54_15965"/>
<dbReference type="InterPro" id="IPR036388">
    <property type="entry name" value="WH-like_DNA-bd_sf"/>
</dbReference>
<dbReference type="EMBL" id="CP042239">
    <property type="protein sequence ID" value="QDX27354.1"/>
    <property type="molecule type" value="Genomic_DNA"/>
</dbReference>
<evidence type="ECO:0000256" key="2">
    <source>
        <dbReference type="ARBA" id="ARBA00023125"/>
    </source>
</evidence>
<dbReference type="Pfam" id="PF00392">
    <property type="entry name" value="GntR"/>
    <property type="match status" value="1"/>
</dbReference>
<evidence type="ECO:0000256" key="3">
    <source>
        <dbReference type="ARBA" id="ARBA00023163"/>
    </source>
</evidence>
<dbReference type="PANTHER" id="PTHR43537">
    <property type="entry name" value="TRANSCRIPTIONAL REGULATOR, GNTR FAMILY"/>
    <property type="match status" value="1"/>
</dbReference>
<sequence>MARSTPSDPYARDDGQRAEPATTTVLTRVRELIVTGQIAAGARLAAESIAQELGVSRTPVRSALAVLAVEGLVSYHVNRGYMVRDIRLRDILDAIEARAVLESRACGLSVDYGWAAEELEQLQATVAEAGTIIADGAWSEEIERRWYKLNRDFHSMIVRVSRNMAIRSAIRMTVIYPVFGDVARLCPAVAACVPMRHRTIPAAPPAHILESQADHQRILDAVVAEDAPRAEQEMLAHVMRSRDRLAALATRR</sequence>
<keyword evidence="2" id="KW-0238">DNA-binding</keyword>
<dbReference type="InterPro" id="IPR008920">
    <property type="entry name" value="TF_FadR/GntR_C"/>
</dbReference>
<protein>
    <submittedName>
        <fullName evidence="5">GntR family transcriptional regulator</fullName>
    </submittedName>
</protein>
<gene>
    <name evidence="5" type="ORF">FPZ54_15965</name>
</gene>
<dbReference type="CDD" id="cd07377">
    <property type="entry name" value="WHTH_GntR"/>
    <property type="match status" value="1"/>
</dbReference>
<keyword evidence="6" id="KW-1185">Reference proteome</keyword>
<dbReference type="InterPro" id="IPR036390">
    <property type="entry name" value="WH_DNA-bd_sf"/>
</dbReference>
<dbReference type="InterPro" id="IPR011711">
    <property type="entry name" value="GntR_C"/>
</dbReference>
<keyword evidence="3" id="KW-0804">Transcription</keyword>
<evidence type="ECO:0000259" key="4">
    <source>
        <dbReference type="PROSITE" id="PS50949"/>
    </source>
</evidence>
<dbReference type="Pfam" id="PF07729">
    <property type="entry name" value="FCD"/>
    <property type="match status" value="1"/>
</dbReference>
<dbReference type="PANTHER" id="PTHR43537:SF51">
    <property type="entry name" value="HTH-TYPE TRANSCRIPTIONAL REGULATOR LGOR-RELATED"/>
    <property type="match status" value="1"/>
</dbReference>
<organism evidence="5 6">
    <name type="scientific">Sphingomonas suaedae</name>
    <dbReference type="NCBI Taxonomy" id="2599297"/>
    <lineage>
        <taxon>Bacteria</taxon>
        <taxon>Pseudomonadati</taxon>
        <taxon>Pseudomonadota</taxon>
        <taxon>Alphaproteobacteria</taxon>
        <taxon>Sphingomonadales</taxon>
        <taxon>Sphingomonadaceae</taxon>
        <taxon>Sphingomonas</taxon>
    </lineage>
</organism>
<evidence type="ECO:0000256" key="1">
    <source>
        <dbReference type="ARBA" id="ARBA00023015"/>
    </source>
</evidence>
<dbReference type="InterPro" id="IPR000524">
    <property type="entry name" value="Tscrpt_reg_HTH_GntR"/>
</dbReference>
<evidence type="ECO:0000313" key="5">
    <source>
        <dbReference type="EMBL" id="QDX27354.1"/>
    </source>
</evidence>
<dbReference type="Gene3D" id="1.20.120.530">
    <property type="entry name" value="GntR ligand-binding domain-like"/>
    <property type="match status" value="1"/>
</dbReference>
<dbReference type="Proteomes" id="UP000318055">
    <property type="component" value="Chromosome"/>
</dbReference>